<proteinExistence type="inferred from homology"/>
<reference evidence="6 7" key="1">
    <citation type="submission" date="2015-09" db="EMBL/GenBank/DDBJ databases">
        <title>Genome announcement of multiple Pseudomonas syringae strains.</title>
        <authorList>
            <person name="Thakur S."/>
            <person name="Wang P.W."/>
            <person name="Gong Y."/>
            <person name="Weir B.S."/>
            <person name="Guttman D.S."/>
        </authorList>
    </citation>
    <scope>NUCLEOTIDE SEQUENCE [LARGE SCALE GENOMIC DNA]</scope>
    <source>
        <strain evidence="6 7">ICMP3507</strain>
    </source>
</reference>
<keyword evidence="3" id="KW-0285">Flavoprotein</keyword>
<comment type="caution">
    <text evidence="6">The sequence shown here is derived from an EMBL/GenBank/DDBJ whole genome shotgun (WGS) entry which is preliminary data.</text>
</comment>
<dbReference type="InterPro" id="IPR004113">
    <property type="entry name" value="FAD-bd_oxidored_4_C"/>
</dbReference>
<dbReference type="InterPro" id="IPR016171">
    <property type="entry name" value="Vanillyl_alc_oxidase_C-sub2"/>
</dbReference>
<dbReference type="Pfam" id="PF02913">
    <property type="entry name" value="FAD-oxidase_C"/>
    <property type="match status" value="1"/>
</dbReference>
<evidence type="ECO:0000259" key="5">
    <source>
        <dbReference type="Pfam" id="PF02913"/>
    </source>
</evidence>
<evidence type="ECO:0000256" key="3">
    <source>
        <dbReference type="ARBA" id="ARBA00022630"/>
    </source>
</evidence>
<evidence type="ECO:0000256" key="1">
    <source>
        <dbReference type="ARBA" id="ARBA00001974"/>
    </source>
</evidence>
<protein>
    <submittedName>
        <fullName evidence="6">Putative oxidoreductase</fullName>
    </submittedName>
</protein>
<dbReference type="GO" id="GO:0022904">
    <property type="term" value="P:respiratory electron transport chain"/>
    <property type="evidence" value="ECO:0007669"/>
    <property type="project" value="TreeGrafter"/>
</dbReference>
<evidence type="ECO:0000256" key="2">
    <source>
        <dbReference type="ARBA" id="ARBA00008000"/>
    </source>
</evidence>
<dbReference type="PANTHER" id="PTHR43716">
    <property type="entry name" value="D-2-HYDROXYGLUTARATE DEHYDROGENASE, MITOCHONDRIAL"/>
    <property type="match status" value="1"/>
</dbReference>
<dbReference type="InterPro" id="IPR051264">
    <property type="entry name" value="FAD-oxidored/transferase_4"/>
</dbReference>
<name>A0A0P9TKW8_PSEAV</name>
<dbReference type="FunFam" id="1.10.45.10:FF:000001">
    <property type="entry name" value="D-lactate dehydrogenase mitochondrial"/>
    <property type="match status" value="1"/>
</dbReference>
<comment type="similarity">
    <text evidence="2">Belongs to the FAD-binding oxidoreductase/transferase type 4 family.</text>
</comment>
<organism evidence="6 7">
    <name type="scientific">Pseudomonas amygdali pv. lachrymans</name>
    <name type="common">Pseudomonas syringae pv. lachrymans</name>
    <dbReference type="NCBI Taxonomy" id="53707"/>
    <lineage>
        <taxon>Bacteria</taxon>
        <taxon>Pseudomonadati</taxon>
        <taxon>Pseudomonadota</taxon>
        <taxon>Gammaproteobacteria</taxon>
        <taxon>Pseudomonadales</taxon>
        <taxon>Pseudomonadaceae</taxon>
        <taxon>Pseudomonas</taxon>
        <taxon>Pseudomonas amygdali</taxon>
    </lineage>
</organism>
<sequence>MVNYAALSRLVHDSAYAHGGSISAEHGIGQRKRDMLTDYKSPVELDLMHRIKHALDPLNLLNPGKVLEART</sequence>
<dbReference type="PATRIC" id="fig|53707.9.peg.1001"/>
<comment type="cofactor">
    <cofactor evidence="1">
        <name>FAD</name>
        <dbReference type="ChEBI" id="CHEBI:57692"/>
    </cofactor>
</comment>
<dbReference type="PANTHER" id="PTHR43716:SF2">
    <property type="entry name" value="BLL6224 PROTEIN"/>
    <property type="match status" value="1"/>
</dbReference>
<gene>
    <name evidence="6" type="ORF">ALO35_00683</name>
</gene>
<dbReference type="Gene3D" id="1.10.45.10">
    <property type="entry name" value="Vanillyl-alcohol Oxidase, Chain A, domain 4"/>
    <property type="match status" value="1"/>
</dbReference>
<dbReference type="GO" id="GO:0050660">
    <property type="term" value="F:flavin adenine dinucleotide binding"/>
    <property type="evidence" value="ECO:0007669"/>
    <property type="project" value="InterPro"/>
</dbReference>
<evidence type="ECO:0000313" key="6">
    <source>
        <dbReference type="EMBL" id="KPX73593.1"/>
    </source>
</evidence>
<dbReference type="InterPro" id="IPR016164">
    <property type="entry name" value="FAD-linked_Oxase-like_C"/>
</dbReference>
<keyword evidence="4" id="KW-0274">FAD</keyword>
<evidence type="ECO:0000313" key="7">
    <source>
        <dbReference type="Proteomes" id="UP000050265"/>
    </source>
</evidence>
<dbReference type="SUPFAM" id="SSF55103">
    <property type="entry name" value="FAD-linked oxidases, C-terminal domain"/>
    <property type="match status" value="1"/>
</dbReference>
<dbReference type="AlphaFoldDB" id="A0A0P9TKW8"/>
<accession>A0A0P9TKW8</accession>
<feature type="domain" description="FAD-binding oxidoreductase/transferase type 4 C-terminal" evidence="5">
    <location>
        <begin position="7"/>
        <end position="66"/>
    </location>
</feature>
<dbReference type="Proteomes" id="UP000050265">
    <property type="component" value="Unassembled WGS sequence"/>
</dbReference>
<dbReference type="EMBL" id="LJQP01000121">
    <property type="protein sequence ID" value="KPX73593.1"/>
    <property type="molecule type" value="Genomic_DNA"/>
</dbReference>
<evidence type="ECO:0000256" key="4">
    <source>
        <dbReference type="ARBA" id="ARBA00022827"/>
    </source>
</evidence>
<dbReference type="GO" id="GO:0003824">
    <property type="term" value="F:catalytic activity"/>
    <property type="evidence" value="ECO:0007669"/>
    <property type="project" value="InterPro"/>
</dbReference>